<evidence type="ECO:0000313" key="6">
    <source>
        <dbReference type="Proteomes" id="UP000516439"/>
    </source>
</evidence>
<evidence type="ECO:0000313" key="5">
    <source>
        <dbReference type="EMBL" id="QNR86005.1"/>
    </source>
</evidence>
<dbReference type="Gene3D" id="1.10.10.60">
    <property type="entry name" value="Homeodomain-like"/>
    <property type="match status" value="1"/>
</dbReference>
<evidence type="ECO:0000256" key="3">
    <source>
        <dbReference type="ARBA" id="ARBA00023163"/>
    </source>
</evidence>
<keyword evidence="1" id="KW-0805">Transcription regulation</keyword>
<dbReference type="PANTHER" id="PTHR43280">
    <property type="entry name" value="ARAC-FAMILY TRANSCRIPTIONAL REGULATOR"/>
    <property type="match status" value="1"/>
</dbReference>
<dbReference type="RefSeq" id="WP_190328290.1">
    <property type="nucleotide sequence ID" value="NZ_CP061171.1"/>
</dbReference>
<dbReference type="InterPro" id="IPR009057">
    <property type="entry name" value="Homeodomain-like_sf"/>
</dbReference>
<dbReference type="Proteomes" id="UP000516439">
    <property type="component" value="Chromosome"/>
</dbReference>
<proteinExistence type="predicted"/>
<reference evidence="5 6" key="1">
    <citation type="submission" date="2020-09" db="EMBL/GenBank/DDBJ databases">
        <title>Pedobacter sp. SW-16 isolated from soil near Yeocheon.</title>
        <authorList>
            <person name="Im H.S."/>
            <person name="Joung Y."/>
            <person name="Lee S.-S."/>
        </authorList>
    </citation>
    <scope>NUCLEOTIDE SEQUENCE [LARGE SCALE GENOMIC DNA]</scope>
    <source>
        <strain evidence="5 6">SW-16</strain>
    </source>
</reference>
<keyword evidence="6" id="KW-1185">Reference proteome</keyword>
<dbReference type="PANTHER" id="PTHR43280:SF28">
    <property type="entry name" value="HTH-TYPE TRANSCRIPTIONAL ACTIVATOR RHAS"/>
    <property type="match status" value="1"/>
</dbReference>
<evidence type="ECO:0000259" key="4">
    <source>
        <dbReference type="PROSITE" id="PS01124"/>
    </source>
</evidence>
<sequence length="83" mass="9950">MEQYPKVYLYRRIVQAKLFIDKNYAERIDLGYISDEACFSKFHFTRLFKTIYAKTPHQCLTWVRIEKAQQLLSKDNKLKTLAA</sequence>
<accession>A0ABX6TM78</accession>
<feature type="domain" description="HTH araC/xylS-type" evidence="4">
    <location>
        <begin position="14"/>
        <end position="83"/>
    </location>
</feature>
<dbReference type="EMBL" id="CP061171">
    <property type="protein sequence ID" value="QNR86005.1"/>
    <property type="molecule type" value="Genomic_DNA"/>
</dbReference>
<gene>
    <name evidence="5" type="ORF">H9N25_06115</name>
</gene>
<dbReference type="PROSITE" id="PS01124">
    <property type="entry name" value="HTH_ARAC_FAMILY_2"/>
    <property type="match status" value="1"/>
</dbReference>
<protein>
    <submittedName>
        <fullName evidence="5">Helix-turn-helix transcriptional regulator</fullName>
    </submittedName>
</protein>
<name>A0ABX6TM78_9SPHI</name>
<keyword evidence="2" id="KW-0238">DNA-binding</keyword>
<evidence type="ECO:0000256" key="2">
    <source>
        <dbReference type="ARBA" id="ARBA00023125"/>
    </source>
</evidence>
<evidence type="ECO:0000256" key="1">
    <source>
        <dbReference type="ARBA" id="ARBA00023015"/>
    </source>
</evidence>
<dbReference type="Pfam" id="PF12833">
    <property type="entry name" value="HTH_18"/>
    <property type="match status" value="1"/>
</dbReference>
<dbReference type="SUPFAM" id="SSF46689">
    <property type="entry name" value="Homeodomain-like"/>
    <property type="match status" value="1"/>
</dbReference>
<keyword evidence="3" id="KW-0804">Transcription</keyword>
<dbReference type="InterPro" id="IPR018060">
    <property type="entry name" value="HTH_AraC"/>
</dbReference>
<organism evidence="5 6">
    <name type="scientific">Pedobacter riviphilus</name>
    <dbReference type="NCBI Taxonomy" id="2766984"/>
    <lineage>
        <taxon>Bacteria</taxon>
        <taxon>Pseudomonadati</taxon>
        <taxon>Bacteroidota</taxon>
        <taxon>Sphingobacteriia</taxon>
        <taxon>Sphingobacteriales</taxon>
        <taxon>Sphingobacteriaceae</taxon>
        <taxon>Pedobacter</taxon>
    </lineage>
</organism>